<sequence>MHVVNLAFEAGAFDAALMRSGTSSLVWHSARELAARGHRVSVVTPAHGRADHLRSVHGATDVEYHDSYVLPLSLDPAVWPGFPAETGVPLRTTALRMERNGVELYFLSNDLLDRLPDTFYPDESAEGADLSYFKTLAFQADGVRFIRAFFGAGADVVQAYEPVHHYAVPAALRAEPGCPVVSTVATNMPVNLKVYRPQVEAVLKLLGAEADLDRCTDVPLAEDDLPGRVMRDHLASVRASRRAGPGDVCVYALTVDQADAVDFMVEGQAETYTTFGDTPFEEYFRRLAVSRVIRENAHKFFVGGCAMSESWFARDPAAVDRRAVLTSLGLDPDLPTFYHAARYSVEHKGQLELMRAVDEVLTAGGAANFLLRFSLGTAARPPEGSGDAFFSEIAARHPGRIHLDWRMVDEDTLFQHAAASDFCVFPGKYEQDTFLIAQGEAMACGAVPIATGQEVTRHFGQSFDPREPEATGFAVPRSFRTDDELLRAALVRRFEEAISLFHGDRSEYRRLSGNARARARRFTWARSGALREAAFLRLVEHGELARSVPVPLLIARGWYDLLDDAARAADRDLLVRTAVATGAADVLVREAPDDPALLREAFRHAYDRARFADCATLAHHLGDEDLAATVRERLAARRGADSWTAEYRFPLAERVEMFLPGADGHLAVVAERADHVFRATFPGPYQDTPLVVLLTLPYGRSAWDTVSPARVTPL</sequence>
<name>A0A1D3DYC3_9ACTN</name>
<dbReference type="eggNOG" id="COG0297">
    <property type="taxonomic scope" value="Bacteria"/>
</dbReference>
<evidence type="ECO:0000256" key="1">
    <source>
        <dbReference type="ARBA" id="ARBA00001478"/>
    </source>
</evidence>
<keyword evidence="8" id="KW-1185">Reference proteome</keyword>
<keyword evidence="4" id="KW-0328">Glycosyltransferase</keyword>
<proteinExistence type="predicted"/>
<dbReference type="EMBL" id="ASHX02000001">
    <property type="protein sequence ID" value="OEJ97318.1"/>
    <property type="molecule type" value="Genomic_DNA"/>
</dbReference>
<protein>
    <recommendedName>
        <fullName evidence="3">D-inositol 3-phosphate glycosyltransferase</fullName>
        <ecNumber evidence="2">2.4.1.21</ecNumber>
    </recommendedName>
</protein>
<dbReference type="Proteomes" id="UP000095329">
    <property type="component" value="Unassembled WGS sequence"/>
</dbReference>
<dbReference type="OrthoDB" id="9808590at2"/>
<gene>
    <name evidence="7" type="ORF">J116_025565</name>
</gene>
<dbReference type="InterPro" id="IPR013534">
    <property type="entry name" value="Starch_synth_cat_dom"/>
</dbReference>
<evidence type="ECO:0000313" key="7">
    <source>
        <dbReference type="EMBL" id="OEJ97318.1"/>
    </source>
</evidence>
<dbReference type="Pfam" id="PF08323">
    <property type="entry name" value="Glyco_transf_5"/>
    <property type="match status" value="1"/>
</dbReference>
<evidence type="ECO:0000259" key="6">
    <source>
        <dbReference type="Pfam" id="PF08323"/>
    </source>
</evidence>
<evidence type="ECO:0000313" key="8">
    <source>
        <dbReference type="Proteomes" id="UP000095329"/>
    </source>
</evidence>
<dbReference type="Gene3D" id="3.40.50.2000">
    <property type="entry name" value="Glycogen Phosphorylase B"/>
    <property type="match status" value="2"/>
</dbReference>
<dbReference type="RefSeq" id="WP_023589924.1">
    <property type="nucleotide sequence ID" value="NZ_ASHX02000001.1"/>
</dbReference>
<evidence type="ECO:0000256" key="5">
    <source>
        <dbReference type="ARBA" id="ARBA00022679"/>
    </source>
</evidence>
<dbReference type="EC" id="2.4.1.21" evidence="2"/>
<dbReference type="STRING" id="1306406.J116_025565"/>
<accession>A0A1D3DYC3</accession>
<reference evidence="7 8" key="1">
    <citation type="journal article" date="2013" name="Genome Announc.">
        <title>Genome Sequence of Streptomyces violaceusniger Strain SPC6, a Halotolerant Streptomycete That Exhibits Rapid Growth and Development.</title>
        <authorList>
            <person name="Chen X."/>
            <person name="Zhang B."/>
            <person name="Zhang W."/>
            <person name="Wu X."/>
            <person name="Zhang M."/>
            <person name="Chen T."/>
            <person name="Liu G."/>
            <person name="Dyson P."/>
        </authorList>
    </citation>
    <scope>NUCLEOTIDE SEQUENCE [LARGE SCALE GENOMIC DNA]</scope>
    <source>
        <strain evidence="7 8">SPC6</strain>
    </source>
</reference>
<dbReference type="PANTHER" id="PTHR12526">
    <property type="entry name" value="GLYCOSYLTRANSFERASE"/>
    <property type="match status" value="1"/>
</dbReference>
<comment type="catalytic activity">
    <reaction evidence="1">
        <text>[(1-&gt;4)-alpha-D-glucosyl](n) + ADP-alpha-D-glucose = [(1-&gt;4)-alpha-D-glucosyl](n+1) + ADP + H(+)</text>
        <dbReference type="Rhea" id="RHEA:18189"/>
        <dbReference type="Rhea" id="RHEA-COMP:9584"/>
        <dbReference type="Rhea" id="RHEA-COMP:9587"/>
        <dbReference type="ChEBI" id="CHEBI:15378"/>
        <dbReference type="ChEBI" id="CHEBI:15444"/>
        <dbReference type="ChEBI" id="CHEBI:57498"/>
        <dbReference type="ChEBI" id="CHEBI:456216"/>
        <dbReference type="EC" id="2.4.1.21"/>
    </reaction>
</comment>
<keyword evidence="5" id="KW-0808">Transferase</keyword>
<dbReference type="AlphaFoldDB" id="A0A1D3DYC3"/>
<comment type="caution">
    <text evidence="7">The sequence shown here is derived from an EMBL/GenBank/DDBJ whole genome shotgun (WGS) entry which is preliminary data.</text>
</comment>
<dbReference type="SUPFAM" id="SSF53756">
    <property type="entry name" value="UDP-Glycosyltransferase/glycogen phosphorylase"/>
    <property type="match status" value="1"/>
</dbReference>
<dbReference type="GO" id="GO:0009011">
    <property type="term" value="F:alpha-1,4-glucan glucosyltransferase (ADP-glucose donor) activity"/>
    <property type="evidence" value="ECO:0007669"/>
    <property type="project" value="UniProtKB-EC"/>
</dbReference>
<evidence type="ECO:0000256" key="3">
    <source>
        <dbReference type="ARBA" id="ARBA00021292"/>
    </source>
</evidence>
<dbReference type="PANTHER" id="PTHR12526:SF635">
    <property type="entry name" value="GLYCOSYL TRANSFERASE GROUP 1"/>
    <property type="match status" value="1"/>
</dbReference>
<feature type="domain" description="Starch synthase catalytic" evidence="6">
    <location>
        <begin position="7"/>
        <end position="159"/>
    </location>
</feature>
<organism evidence="7 8">
    <name type="scientific">Streptomyces thermolilacinus SPC6</name>
    <dbReference type="NCBI Taxonomy" id="1306406"/>
    <lineage>
        <taxon>Bacteria</taxon>
        <taxon>Bacillati</taxon>
        <taxon>Actinomycetota</taxon>
        <taxon>Actinomycetes</taxon>
        <taxon>Kitasatosporales</taxon>
        <taxon>Streptomycetaceae</taxon>
        <taxon>Streptomyces</taxon>
    </lineage>
</organism>
<evidence type="ECO:0000256" key="4">
    <source>
        <dbReference type="ARBA" id="ARBA00022676"/>
    </source>
</evidence>
<evidence type="ECO:0000256" key="2">
    <source>
        <dbReference type="ARBA" id="ARBA00012588"/>
    </source>
</evidence>